<proteinExistence type="predicted"/>
<sequence>MSSSDHQTIVDNLQDASIEIQLSAIQRLLQNFVFGLNSKFLHFLHSSHDSYSDFERTLVFKTAKFLLSIIDLDYSTFSNAFRSFIEVMDLLFHQRDAYEKVTEKNEELQIEIKSFEEQFVWLKKMRFNLEEENQNLRETFEAKERKLKHQLMKISLAKTCIDQKLEETKKILKFENTRNWNLKGLIGKLEVQKRELKTSKRVLKKASNALKTSLHQKRNSENQGRICPGAARRGARRNLCFSKPRPCDPRKMNLMRYVCKKMFKEATVELKRSKREMEAIKANDSLFVIDTQKTSVEE</sequence>
<accession>A0A4V6XVW7</accession>
<name>A0A4V6XVW7_STECR</name>
<dbReference type="EMBL" id="AZBU02000007">
    <property type="protein sequence ID" value="TKR69665.1"/>
    <property type="molecule type" value="Genomic_DNA"/>
</dbReference>
<evidence type="ECO:0000256" key="1">
    <source>
        <dbReference type="SAM" id="Coils"/>
    </source>
</evidence>
<feature type="coiled-coil region" evidence="1">
    <location>
        <begin position="98"/>
        <end position="146"/>
    </location>
</feature>
<feature type="coiled-coil region" evidence="1">
    <location>
        <begin position="189"/>
        <end position="223"/>
    </location>
</feature>
<reference evidence="2 3" key="1">
    <citation type="journal article" date="2015" name="Genome Biol.">
        <title>Comparative genomics of Steinernema reveals deeply conserved gene regulatory networks.</title>
        <authorList>
            <person name="Dillman A.R."/>
            <person name="Macchietto M."/>
            <person name="Porter C.F."/>
            <person name="Rogers A."/>
            <person name="Williams B."/>
            <person name="Antoshechkin I."/>
            <person name="Lee M.M."/>
            <person name="Goodwin Z."/>
            <person name="Lu X."/>
            <person name="Lewis E.E."/>
            <person name="Goodrich-Blair H."/>
            <person name="Stock S.P."/>
            <person name="Adams B.J."/>
            <person name="Sternberg P.W."/>
            <person name="Mortazavi A."/>
        </authorList>
    </citation>
    <scope>NUCLEOTIDE SEQUENCE [LARGE SCALE GENOMIC DNA]</scope>
    <source>
        <strain evidence="2 3">ALL</strain>
    </source>
</reference>
<keyword evidence="3" id="KW-1185">Reference proteome</keyword>
<evidence type="ECO:0000313" key="2">
    <source>
        <dbReference type="EMBL" id="TKR69665.1"/>
    </source>
</evidence>
<reference evidence="2 3" key="2">
    <citation type="journal article" date="2019" name="G3 (Bethesda)">
        <title>Hybrid Assembly of the Genome of the Entomopathogenic Nematode Steinernema carpocapsae Identifies the X-Chromosome.</title>
        <authorList>
            <person name="Serra L."/>
            <person name="Macchietto M."/>
            <person name="Macias-Munoz A."/>
            <person name="McGill C.J."/>
            <person name="Rodriguez I.M."/>
            <person name="Rodriguez B."/>
            <person name="Murad R."/>
            <person name="Mortazavi A."/>
        </authorList>
    </citation>
    <scope>NUCLEOTIDE SEQUENCE [LARGE SCALE GENOMIC DNA]</scope>
    <source>
        <strain evidence="2 3">ALL</strain>
    </source>
</reference>
<protein>
    <submittedName>
        <fullName evidence="2">Uncharacterized protein</fullName>
    </submittedName>
</protein>
<organism evidence="2 3">
    <name type="scientific">Steinernema carpocapsae</name>
    <name type="common">Entomopathogenic nematode</name>
    <dbReference type="NCBI Taxonomy" id="34508"/>
    <lineage>
        <taxon>Eukaryota</taxon>
        <taxon>Metazoa</taxon>
        <taxon>Ecdysozoa</taxon>
        <taxon>Nematoda</taxon>
        <taxon>Chromadorea</taxon>
        <taxon>Rhabditida</taxon>
        <taxon>Tylenchina</taxon>
        <taxon>Panagrolaimomorpha</taxon>
        <taxon>Strongyloidoidea</taxon>
        <taxon>Steinernematidae</taxon>
        <taxon>Steinernema</taxon>
    </lineage>
</organism>
<gene>
    <name evidence="2" type="ORF">L596_021796</name>
</gene>
<evidence type="ECO:0000313" key="3">
    <source>
        <dbReference type="Proteomes" id="UP000298663"/>
    </source>
</evidence>
<dbReference type="Proteomes" id="UP000298663">
    <property type="component" value="Unassembled WGS sequence"/>
</dbReference>
<comment type="caution">
    <text evidence="2">The sequence shown here is derived from an EMBL/GenBank/DDBJ whole genome shotgun (WGS) entry which is preliminary data.</text>
</comment>
<keyword evidence="1" id="KW-0175">Coiled coil</keyword>
<dbReference type="AlphaFoldDB" id="A0A4V6XVW7"/>